<dbReference type="SUPFAM" id="SSF53098">
    <property type="entry name" value="Ribonuclease H-like"/>
    <property type="match status" value="1"/>
</dbReference>
<evidence type="ECO:0000256" key="2">
    <source>
        <dbReference type="SAM" id="SignalP"/>
    </source>
</evidence>
<organism evidence="4">
    <name type="scientific">Cladocopium goreaui</name>
    <dbReference type="NCBI Taxonomy" id="2562237"/>
    <lineage>
        <taxon>Eukaryota</taxon>
        <taxon>Sar</taxon>
        <taxon>Alveolata</taxon>
        <taxon>Dinophyceae</taxon>
        <taxon>Suessiales</taxon>
        <taxon>Symbiodiniaceae</taxon>
        <taxon>Cladocopium</taxon>
    </lineage>
</organism>
<dbReference type="PROSITE" id="PS50879">
    <property type="entry name" value="RNASE_H_1"/>
    <property type="match status" value="1"/>
</dbReference>
<feature type="signal peptide" evidence="2">
    <location>
        <begin position="1"/>
        <end position="22"/>
    </location>
</feature>
<feature type="region of interest" description="Disordered" evidence="1">
    <location>
        <begin position="73"/>
        <end position="147"/>
    </location>
</feature>
<protein>
    <submittedName>
        <fullName evidence="6">RNase H type-1 domain-containing protein</fullName>
    </submittedName>
</protein>
<feature type="compositionally biased region" description="Basic residues" evidence="1">
    <location>
        <begin position="98"/>
        <end position="116"/>
    </location>
</feature>
<dbReference type="Gene3D" id="3.60.10.10">
    <property type="entry name" value="Endonuclease/exonuclease/phosphatase"/>
    <property type="match status" value="1"/>
</dbReference>
<dbReference type="InterPro" id="IPR036397">
    <property type="entry name" value="RNaseH_sf"/>
</dbReference>
<dbReference type="InterPro" id="IPR036691">
    <property type="entry name" value="Endo/exonu/phosph_ase_sf"/>
</dbReference>
<keyword evidence="2" id="KW-0732">Signal</keyword>
<feature type="region of interest" description="Disordered" evidence="1">
    <location>
        <begin position="531"/>
        <end position="567"/>
    </location>
</feature>
<dbReference type="SUPFAM" id="SSF56219">
    <property type="entry name" value="DNase I-like"/>
    <property type="match status" value="1"/>
</dbReference>
<evidence type="ECO:0000259" key="3">
    <source>
        <dbReference type="PROSITE" id="PS50879"/>
    </source>
</evidence>
<feature type="region of interest" description="Disordered" evidence="1">
    <location>
        <begin position="586"/>
        <end position="607"/>
    </location>
</feature>
<evidence type="ECO:0000313" key="7">
    <source>
        <dbReference type="Proteomes" id="UP001152797"/>
    </source>
</evidence>
<dbReference type="InterPro" id="IPR002156">
    <property type="entry name" value="RNaseH_domain"/>
</dbReference>
<keyword evidence="7" id="KW-1185">Reference proteome</keyword>
<dbReference type="Gene3D" id="3.30.420.10">
    <property type="entry name" value="Ribonuclease H-like superfamily/Ribonuclease H"/>
    <property type="match status" value="1"/>
</dbReference>
<dbReference type="EMBL" id="CAMXCT010004721">
    <property type="protein sequence ID" value="CAI4010114.1"/>
    <property type="molecule type" value="Genomic_DNA"/>
</dbReference>
<proteinExistence type="predicted"/>
<evidence type="ECO:0000313" key="4">
    <source>
        <dbReference type="EMBL" id="CAI4010114.1"/>
    </source>
</evidence>
<accession>A0A9P1DJK5</accession>
<dbReference type="GO" id="GO:0004523">
    <property type="term" value="F:RNA-DNA hybrid ribonuclease activity"/>
    <property type="evidence" value="ECO:0007669"/>
    <property type="project" value="InterPro"/>
</dbReference>
<evidence type="ECO:0000313" key="5">
    <source>
        <dbReference type="EMBL" id="CAL1163489.1"/>
    </source>
</evidence>
<dbReference type="GO" id="GO:0003676">
    <property type="term" value="F:nucleic acid binding"/>
    <property type="evidence" value="ECO:0007669"/>
    <property type="project" value="InterPro"/>
</dbReference>
<dbReference type="InterPro" id="IPR012337">
    <property type="entry name" value="RNaseH-like_sf"/>
</dbReference>
<sequence length="2458" mass="280550">MVLVNIVVIILISFLNHPFAISGEALGSHDVSNEKENFETLASCRQLRKHTAEFCPVCQLHWQSAMDRTYVHNPGGRHQAYPQWQQDSQWQQAPSRWNRTRSKSRTHTPRGRHRSKSAQDRHQGEGKGQQTQAPNIYYGKGQGKIPMPPLPPPATPWTGYSAQSLPMMNAQQQLPQMQPVLPQTATTVQASYAPLAPALHSSMPPQLSMESAQKEFIEMAKARQMELPPDMRQKVLRMSKSEGAQATKDLHSAVRSLGLARKDVEEALQARCNLITSWKHFLADAVQQWQGYTTLFQQQEQELQARIQQAHAVFTTAKEQAEQSQAEAGKISTIEITDEEDELPGDQATVEKASGQIQEGLSNLTASLQQLQASAEAIETEEKSAKRPRTSETPVQDQTMEAGGEGALGELYPSRCDEVEQSCSVQRRTEFRRLPSRPTWANGIEAILNTDGHVDEQEEDMVVYVTSYFISHRDLPYHDEPRVLRFDREVEDNAIAIFHGLGLLVRVPSLLSEEEIEQNLVRRIQEQRRQRIGNSWDPDDDDVHPEDARPPHRHQDAGNGDHGPEDAVSFMARNEVNWRIAPEHQRQPASLSNLNSNPQAAPRQQRSVRFHSEDLRKFGRLFEQQALIECEEGPFPFGLVDMEEIPRAVGLVIEIRRFDARQDVQGDGLELMQRTTTRWQRRAQVPQDGSEASSTGGSCEGFSFNPDAPTFVPQIPSMNTVPEAIEDLHQHWQQHAFTWEGETASSTVMTWFVDHYHPGQQICLQPRAVRLFEDFSRWEQQLRNAWQDRALPGAPIMIHVVEPAPPQVHPEIAIHVLLVQNPQDTLSTIVLTGIDNTDHRQVLFTQLALTVRDNFVLDQVLMLIGLGQHCLATGTQFICVAWYGNTAIPLGTLFPIRDGYGIILRVEYRPVQHLPVDGNVLLQTALRNTQEHMPPQEQRIRTCERLTAATVTHEQRPQDSENDEDHKHQCGTRRTTICLEDLVEIETAQEAITLWYEHATALQPPFIVVDVNASEQDVSLALEEWNLANNFAYIPSHQIVAILDPDQKEHLWIYLPDDPTQRTDQIMMRAGHHMTTHQHMRFLYTQGFYKAVVVSSAQIQAQVTKVTFKNVIALPPTQEIKTKERTPWPEKQTPQSDHRPIFDRHAVEDRVPTARLTYGLSIEEFEAFFHPEHHPLHHDLSGFELPDSCRTLIDNCVTHQHIDRLLIYADGSSQSRYKRKPPLWIEEHDICDSWCFAVFGENYAMCWAALWRLAQNHRLPTVFLTDSQLTRGQASGDIGAGIISTPIRILRGLFQALQSALPDDQLRIQHVMGHAGDAGNELVDHFAKLEAIASLHLPRQAFDYGTWARVVPHLWMMIQQSADLPTFTTHGFDISAPELPRPQGYALEPHRSEPVRSTRLQQIRLSLCSANVRSLYAQPQGHAGKLDFLRNQMKHFQLNAVGIQEARSKPGLSTAEHVLRISGGDQQGHLGVELWINLEQPYAHQGKAPIYFQKNDFVVVEEEREEWWTQLSALLFRHVQSDKIFILIDANAATGPCDDRHVFQNDDRTSANTNFFVDFLHAAELAVPSTGPCHVGPHHTWTSPIDDEQYRLDYVLIRTEMVDDCVHSQTIPEFDLGNYGDHVAVAIQLQWDTPVMQVGRGRTTARTNAPVQRSAISHQTMHSALMEYEPMTWSQDIETQVQHMNNFVHRCLQRHCGRPAAAPKKSCLSGEVWQFRSQRIQAKKRLVEVQRQLRSELLYRALQGWRDKTNTIDSEAKIYTTTLLCGKLRIVARLHRLDRQMRRELQQAKGRALEQQLRQMPHDAPASMVLHGIKQIIGTTNYKRKTNALLPLINRPDGTPCRSTKEIQDRWIEFFQAMECGERLEDSVLRQRWIDNLAQLRCRENKIEARRRVSIANEAFNQHRRQLFQNPQINLTRRRELFVTLVLSKLCYGMESWTFKDQQLVNFIHGAILRLYKRLIKVPVDRHMDDYEVLAVCQLPSPKTLFRRARLRYLLTLINCEDAVPWGLLRQDHVWCNMIKEDLHWMWRQLCNTCALRDPTDHPDEWFYIMRFHKSYWKTLVHRATTLDVMKNSDTWQLRSIHSQIFEHLQAVGDLSIAPPRLEEPARLRGMKMQRPLTPGIGSQHNAALKRQHDGLLPFQIAAGPAIEPGPQADATPYNLEMYEKLALICFEQGHQGGQHLCSQLFAAAQTIGSSWTDLHMTVEQLLLDFNDENCDLAQIAKPELHRILAGLRDPANWPFMANNAGAPDARHRVETLDTYEVWSESMAQNLTQQPWQPHRETPSRPFAERIILHAYSGRRRQGDVQWFLEECAARHPAVDLYVISLDIVIDAHYGNIGRDEVRERWYAGMRQGYVAGFLSGPPCCTWSKARGKQIKGKPTVGRSIGTDSTGVYRTAELKEYPPAMCAAFAHAFLDATLTDIHADVAQTVQHVSQDFLQLCQAMISKDFSAEYGPDCVK</sequence>
<feature type="compositionally biased region" description="Basic and acidic residues" evidence="1">
    <location>
        <begin position="545"/>
        <end position="556"/>
    </location>
</feature>
<feature type="domain" description="RNase H type-1" evidence="3">
    <location>
        <begin position="1201"/>
        <end position="1332"/>
    </location>
</feature>
<feature type="compositionally biased region" description="Polar residues" evidence="1">
    <location>
        <begin position="587"/>
        <end position="607"/>
    </location>
</feature>
<name>A0A9P1DJK5_9DINO</name>
<evidence type="ECO:0000313" key="6">
    <source>
        <dbReference type="EMBL" id="CAL4797426.1"/>
    </source>
</evidence>
<gene>
    <name evidence="4" type="ORF">C1SCF055_LOCUS35415</name>
</gene>
<feature type="chain" id="PRO_5043271549" evidence="2">
    <location>
        <begin position="23"/>
        <end position="2458"/>
    </location>
</feature>
<evidence type="ECO:0000256" key="1">
    <source>
        <dbReference type="SAM" id="MobiDB-lite"/>
    </source>
</evidence>
<feature type="region of interest" description="Disordered" evidence="1">
    <location>
        <begin position="376"/>
        <end position="397"/>
    </location>
</feature>
<comment type="caution">
    <text evidence="4">The sequence shown here is derived from an EMBL/GenBank/DDBJ whole genome shotgun (WGS) entry which is preliminary data.</text>
</comment>
<feature type="compositionally biased region" description="Low complexity" evidence="1">
    <location>
        <begin position="79"/>
        <end position="95"/>
    </location>
</feature>
<dbReference type="Proteomes" id="UP001152797">
    <property type="component" value="Unassembled WGS sequence"/>
</dbReference>
<dbReference type="EMBL" id="CAMXCT020004721">
    <property type="protein sequence ID" value="CAL1163489.1"/>
    <property type="molecule type" value="Genomic_DNA"/>
</dbReference>
<reference evidence="5" key="2">
    <citation type="submission" date="2024-04" db="EMBL/GenBank/DDBJ databases">
        <authorList>
            <person name="Chen Y."/>
            <person name="Shah S."/>
            <person name="Dougan E. K."/>
            <person name="Thang M."/>
            <person name="Chan C."/>
        </authorList>
    </citation>
    <scope>NUCLEOTIDE SEQUENCE [LARGE SCALE GENOMIC DNA]</scope>
</reference>
<dbReference type="EMBL" id="CAMXCT030004721">
    <property type="protein sequence ID" value="CAL4797426.1"/>
    <property type="molecule type" value="Genomic_DNA"/>
</dbReference>
<reference evidence="4" key="1">
    <citation type="submission" date="2022-10" db="EMBL/GenBank/DDBJ databases">
        <authorList>
            <person name="Chen Y."/>
            <person name="Dougan E. K."/>
            <person name="Chan C."/>
            <person name="Rhodes N."/>
            <person name="Thang M."/>
        </authorList>
    </citation>
    <scope>NUCLEOTIDE SEQUENCE</scope>
</reference>